<name>A0AAC9HIL1_NEOTH</name>
<evidence type="ECO:0000313" key="4">
    <source>
        <dbReference type="Proteomes" id="UP000322283"/>
    </source>
</evidence>
<evidence type="ECO:0000313" key="3">
    <source>
        <dbReference type="Proteomes" id="UP000094598"/>
    </source>
</evidence>
<sequence length="128" mass="14609">MIFKTRSRIRAGVPTITGMIFTEDLLKEKIVGAEGKPVYWPEKGPQYVVGKILKAEMVNGEVWLTYSIDDPEAIKVIKGRQQAAFAGFAYEPETNTYGPVMGAYIYDIEPDRLEESDEYFHQVIREKE</sequence>
<accession>A0AAC9HIL1</accession>
<dbReference type="Proteomes" id="UP000094598">
    <property type="component" value="Chromosome"/>
</dbReference>
<reference evidence="1 3" key="1">
    <citation type="submission" date="2016-08" db="EMBL/GenBank/DDBJ databases">
        <title>Moorella thermoacetica DSM 103132.</title>
        <authorList>
            <person name="Jendresen C.B."/>
            <person name="Redl S.M."/>
            <person name="Jensen T.O."/>
            <person name="Nielsen A.T."/>
        </authorList>
    </citation>
    <scope>NUCLEOTIDE SEQUENCE [LARGE SCALE GENOMIC DNA]</scope>
    <source>
        <strain evidence="1 3">DSM 103132</strain>
    </source>
</reference>
<organism evidence="1 3">
    <name type="scientific">Neomoorella thermoacetica</name>
    <name type="common">Clostridium thermoaceticum</name>
    <dbReference type="NCBI Taxonomy" id="1525"/>
    <lineage>
        <taxon>Bacteria</taxon>
        <taxon>Bacillati</taxon>
        <taxon>Bacillota</taxon>
        <taxon>Clostridia</taxon>
        <taxon>Neomoorellales</taxon>
        <taxon>Neomoorellaceae</taxon>
        <taxon>Neomoorella</taxon>
    </lineage>
</organism>
<dbReference type="EMBL" id="CP017019">
    <property type="protein sequence ID" value="AOQ24550.1"/>
    <property type="molecule type" value="Genomic_DNA"/>
</dbReference>
<proteinExistence type="predicted"/>
<dbReference type="Proteomes" id="UP000322283">
    <property type="component" value="Unassembled WGS sequence"/>
</dbReference>
<evidence type="ECO:0000313" key="1">
    <source>
        <dbReference type="EMBL" id="AOQ24550.1"/>
    </source>
</evidence>
<dbReference type="AlphaFoldDB" id="A0AAC9HIL1"/>
<keyword evidence="4" id="KW-1185">Reference proteome</keyword>
<gene>
    <name evidence="1" type="ORF">Maut_02120</name>
    <name evidence="2" type="ORF">MTAT_18930</name>
</gene>
<dbReference type="EMBL" id="VCDX01000006">
    <property type="protein sequence ID" value="TYL12651.1"/>
    <property type="molecule type" value="Genomic_DNA"/>
</dbReference>
<evidence type="ECO:0000313" key="2">
    <source>
        <dbReference type="EMBL" id="TYL12651.1"/>
    </source>
</evidence>
<reference evidence="2 4" key="2">
    <citation type="submission" date="2019-05" db="EMBL/GenBank/DDBJ databases">
        <title>Genome sequence of Moorella thermoacetica ATCC 33924.</title>
        <authorList>
            <person name="Poehlein A."/>
            <person name="Bengelsdorf F.R."/>
            <person name="Duerre P."/>
            <person name="Daniel R."/>
        </authorList>
    </citation>
    <scope>NUCLEOTIDE SEQUENCE [LARGE SCALE GENOMIC DNA]</scope>
    <source>
        <strain evidence="2 4">ATCC 33924</strain>
    </source>
</reference>
<dbReference type="RefSeq" id="WP_148871550.1">
    <property type="nucleotide sequence ID" value="NZ_CP017019.1"/>
</dbReference>
<protein>
    <submittedName>
        <fullName evidence="1">Uncharacterized protein</fullName>
    </submittedName>
</protein>